<dbReference type="RefSeq" id="WP_264324466.1">
    <property type="nucleotide sequence ID" value="NZ_JADEXQ010000019.1"/>
</dbReference>
<comment type="caution">
    <text evidence="1">The sequence shown here is derived from an EMBL/GenBank/DDBJ whole genome shotgun (WGS) entry which is preliminary data.</text>
</comment>
<evidence type="ECO:0000313" key="2">
    <source>
        <dbReference type="Proteomes" id="UP000625316"/>
    </source>
</evidence>
<protein>
    <submittedName>
        <fullName evidence="1">Uncharacterized protein</fullName>
    </submittedName>
</protein>
<dbReference type="Proteomes" id="UP000625316">
    <property type="component" value="Unassembled WGS sequence"/>
</dbReference>
<dbReference type="AlphaFoldDB" id="A0A928VKY9"/>
<organism evidence="1 2">
    <name type="scientific">Romeriopsis navalis LEGE 11480</name>
    <dbReference type="NCBI Taxonomy" id="2777977"/>
    <lineage>
        <taxon>Bacteria</taxon>
        <taxon>Bacillati</taxon>
        <taxon>Cyanobacteriota</taxon>
        <taxon>Cyanophyceae</taxon>
        <taxon>Leptolyngbyales</taxon>
        <taxon>Leptolyngbyaceae</taxon>
        <taxon>Romeriopsis</taxon>
        <taxon>Romeriopsis navalis</taxon>
    </lineage>
</organism>
<keyword evidence="2" id="KW-1185">Reference proteome</keyword>
<proteinExistence type="predicted"/>
<reference evidence="1" key="1">
    <citation type="submission" date="2020-10" db="EMBL/GenBank/DDBJ databases">
        <authorList>
            <person name="Castelo-Branco R."/>
            <person name="Eusebio N."/>
            <person name="Adriana R."/>
            <person name="Vieira A."/>
            <person name="Brugerolle De Fraissinette N."/>
            <person name="Rezende De Castro R."/>
            <person name="Schneider M.P."/>
            <person name="Vasconcelos V."/>
            <person name="Leao P.N."/>
        </authorList>
    </citation>
    <scope>NUCLEOTIDE SEQUENCE</scope>
    <source>
        <strain evidence="1">LEGE 11480</strain>
    </source>
</reference>
<evidence type="ECO:0000313" key="1">
    <source>
        <dbReference type="EMBL" id="MBE9029648.1"/>
    </source>
</evidence>
<dbReference type="EMBL" id="JADEXQ010000019">
    <property type="protein sequence ID" value="MBE9029648.1"/>
    <property type="molecule type" value="Genomic_DNA"/>
</dbReference>
<sequence>MRRFIGLTFILYALYLTKSAMGINLSANYSAPSLLKLPISNILEGRATENFHS</sequence>
<name>A0A928VKY9_9CYAN</name>
<accession>A0A928VKY9</accession>
<gene>
    <name evidence="1" type="ORF">IQ266_07890</name>
</gene>